<keyword evidence="2" id="KW-1185">Reference proteome</keyword>
<dbReference type="PANTHER" id="PTHR39401:SF1">
    <property type="entry name" value="SNOAL-LIKE DOMAIN-CONTAINING PROTEIN"/>
    <property type="match status" value="1"/>
</dbReference>
<accession>A0A8H6JW46</accession>
<organism evidence="1 2">
    <name type="scientific">Colletotrichum sojae</name>
    <dbReference type="NCBI Taxonomy" id="2175907"/>
    <lineage>
        <taxon>Eukaryota</taxon>
        <taxon>Fungi</taxon>
        <taxon>Dikarya</taxon>
        <taxon>Ascomycota</taxon>
        <taxon>Pezizomycotina</taxon>
        <taxon>Sordariomycetes</taxon>
        <taxon>Hypocreomycetidae</taxon>
        <taxon>Glomerellales</taxon>
        <taxon>Glomerellaceae</taxon>
        <taxon>Colletotrichum</taxon>
        <taxon>Colletotrichum orchidearum species complex</taxon>
    </lineage>
</organism>
<dbReference type="Gene3D" id="3.10.450.50">
    <property type="match status" value="1"/>
</dbReference>
<dbReference type="Proteomes" id="UP000652219">
    <property type="component" value="Unassembled WGS sequence"/>
</dbReference>
<dbReference type="EMBL" id="WIGN01000005">
    <property type="protein sequence ID" value="KAF6820464.1"/>
    <property type="molecule type" value="Genomic_DNA"/>
</dbReference>
<dbReference type="PANTHER" id="PTHR39401">
    <property type="entry name" value="SNOAL-LIKE DOMAIN-CONTAINING PROTEIN"/>
    <property type="match status" value="1"/>
</dbReference>
<sequence>MGDFAATEGVEPYDSYSRMVPFSPTEAAIDRDLRLRIRDFYRISDNKDLNDRWLEFFTPGAKVKVGALEAEKHENLRQLRAAMWSSVLGRKHWVTRAIGSVDEQGVHVMLKGGVTRKGLDGGESTFSWAGSAAWKKHDGEWRMDDYRVWLDQWTSMDGPMPSESES</sequence>
<reference evidence="1 2" key="1">
    <citation type="journal article" date="2020" name="Phytopathology">
        <title>Genome Sequence Resources of Colletotrichum truncatum, C. plurivorum, C. musicola, and C. sojae: Four Species Pathogenic to Soybean (Glycine max).</title>
        <authorList>
            <person name="Rogerio F."/>
            <person name="Boufleur T.R."/>
            <person name="Ciampi-Guillardi M."/>
            <person name="Sukno S.A."/>
            <person name="Thon M.R."/>
            <person name="Massola Junior N.S."/>
            <person name="Baroncelli R."/>
        </authorList>
    </citation>
    <scope>NUCLEOTIDE SEQUENCE [LARGE SCALE GENOMIC DNA]</scope>
    <source>
        <strain evidence="1 2">LFN0009</strain>
    </source>
</reference>
<comment type="caution">
    <text evidence="1">The sequence shown here is derived from an EMBL/GenBank/DDBJ whole genome shotgun (WGS) entry which is preliminary data.</text>
</comment>
<protein>
    <recommendedName>
        <fullName evidence="3">SnoaL-like domain-containing protein</fullName>
    </recommendedName>
</protein>
<dbReference type="InterPro" id="IPR032710">
    <property type="entry name" value="NTF2-like_dom_sf"/>
</dbReference>
<proteinExistence type="predicted"/>
<evidence type="ECO:0008006" key="3">
    <source>
        <dbReference type="Google" id="ProtNLM"/>
    </source>
</evidence>
<name>A0A8H6JW46_9PEZI</name>
<dbReference type="SUPFAM" id="SSF54427">
    <property type="entry name" value="NTF2-like"/>
    <property type="match status" value="1"/>
</dbReference>
<evidence type="ECO:0000313" key="1">
    <source>
        <dbReference type="EMBL" id="KAF6820464.1"/>
    </source>
</evidence>
<dbReference type="AlphaFoldDB" id="A0A8H6JW46"/>
<gene>
    <name evidence="1" type="ORF">CSOJ01_00720</name>
</gene>
<evidence type="ECO:0000313" key="2">
    <source>
        <dbReference type="Proteomes" id="UP000652219"/>
    </source>
</evidence>